<evidence type="ECO:0000313" key="10">
    <source>
        <dbReference type="Proteomes" id="UP000198356"/>
    </source>
</evidence>
<feature type="transmembrane region" description="Helical" evidence="7">
    <location>
        <begin position="173"/>
        <end position="191"/>
    </location>
</feature>
<comment type="subcellular location">
    <subcellularLocation>
        <location evidence="1">Membrane</location>
        <topology evidence="1">Multi-pass membrane protein</topology>
    </subcellularLocation>
</comment>
<dbReference type="PANTHER" id="PTHR43731:SF14">
    <property type="entry name" value="PRESENILIN-ASSOCIATED RHOMBOID-LIKE PROTEIN, MITOCHONDRIAL"/>
    <property type="match status" value="1"/>
</dbReference>
<evidence type="ECO:0000256" key="3">
    <source>
        <dbReference type="ARBA" id="ARBA00022692"/>
    </source>
</evidence>
<dbReference type="GO" id="GO:0006508">
    <property type="term" value="P:proteolysis"/>
    <property type="evidence" value="ECO:0007669"/>
    <property type="project" value="UniProtKB-KW"/>
</dbReference>
<proteinExistence type="inferred from homology"/>
<dbReference type="GO" id="GO:0004252">
    <property type="term" value="F:serine-type endopeptidase activity"/>
    <property type="evidence" value="ECO:0007669"/>
    <property type="project" value="InterPro"/>
</dbReference>
<feature type="domain" description="Peptidase S54 rhomboid" evidence="8">
    <location>
        <begin position="76"/>
        <end position="215"/>
    </location>
</feature>
<dbReference type="OrthoDB" id="9813074at2"/>
<feature type="transmembrane region" description="Helical" evidence="7">
    <location>
        <begin position="25"/>
        <end position="48"/>
    </location>
</feature>
<organism evidence="9 10">
    <name type="scientific">Granulicella rosea</name>
    <dbReference type="NCBI Taxonomy" id="474952"/>
    <lineage>
        <taxon>Bacteria</taxon>
        <taxon>Pseudomonadati</taxon>
        <taxon>Acidobacteriota</taxon>
        <taxon>Terriglobia</taxon>
        <taxon>Terriglobales</taxon>
        <taxon>Acidobacteriaceae</taxon>
        <taxon>Granulicella</taxon>
    </lineage>
</organism>
<evidence type="ECO:0000256" key="2">
    <source>
        <dbReference type="ARBA" id="ARBA00009045"/>
    </source>
</evidence>
<dbReference type="Pfam" id="PF01694">
    <property type="entry name" value="Rhomboid"/>
    <property type="match status" value="1"/>
</dbReference>
<keyword evidence="6 7" id="KW-0472">Membrane</keyword>
<evidence type="ECO:0000256" key="6">
    <source>
        <dbReference type="ARBA" id="ARBA00023136"/>
    </source>
</evidence>
<feature type="transmembrane region" description="Helical" evidence="7">
    <location>
        <begin position="223"/>
        <end position="240"/>
    </location>
</feature>
<evidence type="ECO:0000256" key="7">
    <source>
        <dbReference type="SAM" id="Phobius"/>
    </source>
</evidence>
<feature type="transmembrane region" description="Helical" evidence="7">
    <location>
        <begin position="197"/>
        <end position="216"/>
    </location>
</feature>
<dbReference type="PANTHER" id="PTHR43731">
    <property type="entry name" value="RHOMBOID PROTEASE"/>
    <property type="match status" value="1"/>
</dbReference>
<keyword evidence="4" id="KW-0378">Hydrolase</keyword>
<comment type="similarity">
    <text evidence="2">Belongs to the peptidase S54 family.</text>
</comment>
<protein>
    <submittedName>
        <fullName evidence="9">Membrane associated serine protease, rhomboid family</fullName>
    </submittedName>
</protein>
<evidence type="ECO:0000256" key="5">
    <source>
        <dbReference type="ARBA" id="ARBA00022989"/>
    </source>
</evidence>
<dbReference type="InterPro" id="IPR022764">
    <property type="entry name" value="Peptidase_S54_rhomboid_dom"/>
</dbReference>
<evidence type="ECO:0000256" key="4">
    <source>
        <dbReference type="ARBA" id="ARBA00022801"/>
    </source>
</evidence>
<dbReference type="GO" id="GO:0016020">
    <property type="term" value="C:membrane"/>
    <property type="evidence" value="ECO:0007669"/>
    <property type="project" value="UniProtKB-SubCell"/>
</dbReference>
<dbReference type="EMBL" id="FZOU01000003">
    <property type="protein sequence ID" value="SNS92383.1"/>
    <property type="molecule type" value="Genomic_DNA"/>
</dbReference>
<feature type="transmembrane region" description="Helical" evidence="7">
    <location>
        <begin position="117"/>
        <end position="135"/>
    </location>
</feature>
<name>A0A239IH92_9BACT</name>
<keyword evidence="9" id="KW-0645">Protease</keyword>
<dbReference type="SUPFAM" id="SSF144091">
    <property type="entry name" value="Rhomboid-like"/>
    <property type="match status" value="1"/>
</dbReference>
<feature type="transmembrane region" description="Helical" evidence="7">
    <location>
        <begin position="78"/>
        <end position="96"/>
    </location>
</feature>
<accession>A0A239IH92</accession>
<dbReference type="InterPro" id="IPR035952">
    <property type="entry name" value="Rhomboid-like_sf"/>
</dbReference>
<dbReference type="Gene3D" id="1.20.1540.10">
    <property type="entry name" value="Rhomboid-like"/>
    <property type="match status" value="1"/>
</dbReference>
<keyword evidence="3 7" id="KW-0812">Transmembrane</keyword>
<reference evidence="9 10" key="1">
    <citation type="submission" date="2017-06" db="EMBL/GenBank/DDBJ databases">
        <authorList>
            <person name="Kim H.J."/>
            <person name="Triplett B.A."/>
        </authorList>
    </citation>
    <scope>NUCLEOTIDE SEQUENCE [LARGE SCALE GENOMIC DNA]</scope>
    <source>
        <strain evidence="9 10">DSM 18704</strain>
    </source>
</reference>
<dbReference type="Proteomes" id="UP000198356">
    <property type="component" value="Unassembled WGS sequence"/>
</dbReference>
<feature type="transmembrane region" description="Helical" evidence="7">
    <location>
        <begin position="141"/>
        <end position="161"/>
    </location>
</feature>
<keyword evidence="10" id="KW-1185">Reference proteome</keyword>
<dbReference type="InterPro" id="IPR050925">
    <property type="entry name" value="Rhomboid_protease_S54"/>
</dbReference>
<dbReference type="AlphaFoldDB" id="A0A239IH92"/>
<keyword evidence="5 7" id="KW-1133">Transmembrane helix</keyword>
<evidence type="ECO:0000313" key="9">
    <source>
        <dbReference type="EMBL" id="SNS92383.1"/>
    </source>
</evidence>
<evidence type="ECO:0000256" key="1">
    <source>
        <dbReference type="ARBA" id="ARBA00004141"/>
    </source>
</evidence>
<sequence length="482" mass="50567">MPDAQSYMSQPDGPAYYETPSVEPVAVFTPVVTYATIALNVAVFFVMVARGVGFVDPTAEQVLPWGANFGPLTASGQWWRLLTACYLHFGIIHIGMNMYVLWQVGPFAEKLYGRARYLLLYLAAGVGGNLAGLYIHPLTVAAGASGAIFGVYGGVLGFLLVRRNVIATERAWAIAKSAGIFLAYNLIYGVASVKTDLTAHVGGLIVGFVVGCLLAWAGPEEPMRLLAAVAAIALALAGAVTKAPRVTSTQAEELMGVADGATVTVGQNDRVIYSGDATKADAESLAKALVLTRVFASPNVTLLLSKEEGKTTISLSLKGDETQSGANGKPLPWKSPSFLLYLREIGPVLASAAGGPPLDIELDNKKGERRGEVEIDAGAVMINASDSVGYAGMATAAEAKAMGDALVAAGYMNGQGSRPLLTKDEHGTVVTYYFKDATVQNPDLWKDMEIAGRKIAPVVGGLPLTMHLLGTSGTVSKDILVQ</sequence>
<gene>
    <name evidence="9" type="ORF">SAMN05421770_10390</name>
</gene>
<evidence type="ECO:0000259" key="8">
    <source>
        <dbReference type="Pfam" id="PF01694"/>
    </source>
</evidence>